<dbReference type="Pfam" id="PF01926">
    <property type="entry name" value="MMR_HSR1"/>
    <property type="match status" value="1"/>
</dbReference>
<gene>
    <name evidence="2" type="ORF">JR316_000041</name>
</gene>
<evidence type="ECO:0000313" key="2">
    <source>
        <dbReference type="EMBL" id="KAG5173386.1"/>
    </source>
</evidence>
<dbReference type="Gene3D" id="3.40.50.300">
    <property type="entry name" value="P-loop containing nucleotide triphosphate hydrolases"/>
    <property type="match status" value="2"/>
</dbReference>
<feature type="domain" description="G" evidence="1">
    <location>
        <begin position="175"/>
        <end position="250"/>
    </location>
</feature>
<organism evidence="2">
    <name type="scientific">Psilocybe cubensis</name>
    <name type="common">Psychedelic mushroom</name>
    <name type="synonym">Stropharia cubensis</name>
    <dbReference type="NCBI Taxonomy" id="181762"/>
    <lineage>
        <taxon>Eukaryota</taxon>
        <taxon>Fungi</taxon>
        <taxon>Dikarya</taxon>
        <taxon>Basidiomycota</taxon>
        <taxon>Agaricomycotina</taxon>
        <taxon>Agaricomycetes</taxon>
        <taxon>Agaricomycetidae</taxon>
        <taxon>Agaricales</taxon>
        <taxon>Agaricineae</taxon>
        <taxon>Strophariaceae</taxon>
        <taxon>Psilocybe</taxon>
    </lineage>
</organism>
<dbReference type="InterPro" id="IPR027417">
    <property type="entry name" value="P-loop_NTPase"/>
</dbReference>
<reference evidence="2" key="1">
    <citation type="submission" date="2021-02" db="EMBL/GenBank/DDBJ databases">
        <title>Psilocybe cubensis genome.</title>
        <authorList>
            <person name="Mckernan K.J."/>
            <person name="Crawford S."/>
            <person name="Trippe A."/>
            <person name="Kane L.T."/>
            <person name="Mclaughlin S."/>
        </authorList>
    </citation>
    <scope>NUCLEOTIDE SEQUENCE [LARGE SCALE GENOMIC DNA]</scope>
    <source>
        <strain evidence="2">MGC-MH-2018</strain>
    </source>
</reference>
<dbReference type="EMBL" id="JAFIQS010000001">
    <property type="protein sequence ID" value="KAG5173386.1"/>
    <property type="molecule type" value="Genomic_DNA"/>
</dbReference>
<dbReference type="GO" id="GO:0005525">
    <property type="term" value="F:GTP binding"/>
    <property type="evidence" value="ECO:0007669"/>
    <property type="project" value="InterPro"/>
</dbReference>
<dbReference type="AlphaFoldDB" id="A0A8H7Y8Q3"/>
<dbReference type="SUPFAM" id="SSF52540">
    <property type="entry name" value="P-loop containing nucleoside triphosphate hydrolases"/>
    <property type="match status" value="2"/>
</dbReference>
<dbReference type="InterPro" id="IPR006073">
    <property type="entry name" value="GTP-bd"/>
</dbReference>
<evidence type="ECO:0000259" key="1">
    <source>
        <dbReference type="Pfam" id="PF01926"/>
    </source>
</evidence>
<proteinExistence type="predicted"/>
<comment type="caution">
    <text evidence="2">The sequence shown here is derived from an EMBL/GenBank/DDBJ whole genome shotgun (WGS) entry which is preliminary data.</text>
</comment>
<protein>
    <recommendedName>
        <fullName evidence="1">G domain-containing protein</fullName>
    </recommendedName>
</protein>
<accession>A0A8H7Y8Q3</accession>
<name>A0A8H7Y8Q3_PSICU</name>
<sequence>MEVDDCPESCTMIIKKVVVNATIMKQFPQFNGHRVLLVDTPGFNRTEASDSETLVQIKDWFTGLPNGCELGGVIFLHDISNDRVTGINFVGDSISREFATLSVVLGFTKGAKISSQKITHRIDNLKEGYWKDVIVNGAIVERIDHRNDSESARAVIQAILRAYLDKCARKIVIPVVGMAGAGKSTLINTILETQNAEVRRDNGKTCTRETKDYTSNNIFWYHRSCIIHSVVFVDTPGFVDPIAFDATVHSKSTEHADKLAAAGFDFGGVIYVHDLTSENVPDAWSIFLYLFEKYKSRGASNIAIVATKGGNLRDTATSTQRLKTLEKNQWKQFILRNSQVFEVEKLGHPSIQAREIVDAILERYQPTRKSSTDNGSTSLWAWLRNTFL</sequence>
<dbReference type="CDD" id="cd00882">
    <property type="entry name" value="Ras_like_GTPase"/>
    <property type="match status" value="1"/>
</dbReference>